<dbReference type="Gene3D" id="1.10.3210.10">
    <property type="entry name" value="Hypothetical protein af1432"/>
    <property type="match status" value="1"/>
</dbReference>
<protein>
    <recommendedName>
        <fullName evidence="3">HD domain-containing protein</fullName>
    </recommendedName>
</protein>
<keyword evidence="2" id="KW-1185">Reference proteome</keyword>
<dbReference type="InterPro" id="IPR003607">
    <property type="entry name" value="HD/PDEase_dom"/>
</dbReference>
<dbReference type="RefSeq" id="WP_229795053.1">
    <property type="nucleotide sequence ID" value="NZ_BMPW01000014.1"/>
</dbReference>
<dbReference type="InterPro" id="IPR052194">
    <property type="entry name" value="MESH1"/>
</dbReference>
<sequence length="248" mass="27271">MTTSDAQLTVMPLHAVTEVYGEAGLRRRLDLELRRLPPEGRTAVGSAADWASRLHAGQRRTREPYVNHPLRVTLRMLVHYRVTDPDVLVAGLLHDVVEDQPWTVTGTERAGPPPVEEALAVIARRHDPRVAALVAAVTTPPRPAGADRIRHYLDHLTESLAGDPWARVIKLSDFTDNGVGIIHSSGPIVARSARKYDPAVPILRTHLDRPDTPLAADVKDHIRGQLDLGRRRFAAILAACARFPDCAV</sequence>
<reference evidence="1 2" key="1">
    <citation type="submission" date="2020-08" db="EMBL/GenBank/DDBJ databases">
        <title>Genomic Encyclopedia of Type Strains, Phase III (KMG-III): the genomes of soil and plant-associated and newly described type strains.</title>
        <authorList>
            <person name="Whitman W."/>
        </authorList>
    </citation>
    <scope>NUCLEOTIDE SEQUENCE [LARGE SCALE GENOMIC DNA]</scope>
    <source>
        <strain evidence="1 2">CECT 3287</strain>
    </source>
</reference>
<gene>
    <name evidence="1" type="ORF">FHR83_005819</name>
</gene>
<proteinExistence type="predicted"/>
<dbReference type="SUPFAM" id="SSF109604">
    <property type="entry name" value="HD-domain/PDEase-like"/>
    <property type="match status" value="1"/>
</dbReference>
<dbReference type="Proteomes" id="UP000590749">
    <property type="component" value="Unassembled WGS sequence"/>
</dbReference>
<evidence type="ECO:0000313" key="2">
    <source>
        <dbReference type="Proteomes" id="UP000590749"/>
    </source>
</evidence>
<dbReference type="PANTHER" id="PTHR46246">
    <property type="entry name" value="GUANOSINE-3',5'-BIS(DIPHOSPHATE) 3'-PYROPHOSPHOHYDROLASE MESH1"/>
    <property type="match status" value="1"/>
</dbReference>
<organism evidence="1 2">
    <name type="scientific">Actinoplanes campanulatus</name>
    <dbReference type="NCBI Taxonomy" id="113559"/>
    <lineage>
        <taxon>Bacteria</taxon>
        <taxon>Bacillati</taxon>
        <taxon>Actinomycetota</taxon>
        <taxon>Actinomycetes</taxon>
        <taxon>Micromonosporales</taxon>
        <taxon>Micromonosporaceae</taxon>
        <taxon>Actinoplanes</taxon>
    </lineage>
</organism>
<dbReference type="PANTHER" id="PTHR46246:SF1">
    <property type="entry name" value="GUANOSINE-3',5'-BIS(DIPHOSPHATE) 3'-PYROPHOSPHOHYDROLASE MESH1"/>
    <property type="match status" value="1"/>
</dbReference>
<dbReference type="AlphaFoldDB" id="A0A7W5ALL5"/>
<evidence type="ECO:0008006" key="3">
    <source>
        <dbReference type="Google" id="ProtNLM"/>
    </source>
</evidence>
<name>A0A7W5ALL5_9ACTN</name>
<dbReference type="EMBL" id="JACHXF010000013">
    <property type="protein sequence ID" value="MBB3098134.1"/>
    <property type="molecule type" value="Genomic_DNA"/>
</dbReference>
<dbReference type="GO" id="GO:0008893">
    <property type="term" value="F:guanosine-3',5'-bis(diphosphate) 3'-diphosphatase activity"/>
    <property type="evidence" value="ECO:0007669"/>
    <property type="project" value="TreeGrafter"/>
</dbReference>
<accession>A0A7W5ALL5</accession>
<dbReference type="Pfam" id="PF13328">
    <property type="entry name" value="HD_4"/>
    <property type="match status" value="1"/>
</dbReference>
<evidence type="ECO:0000313" key="1">
    <source>
        <dbReference type="EMBL" id="MBB3098134.1"/>
    </source>
</evidence>
<comment type="caution">
    <text evidence="1">The sequence shown here is derived from an EMBL/GenBank/DDBJ whole genome shotgun (WGS) entry which is preliminary data.</text>
</comment>
<dbReference type="CDD" id="cd00077">
    <property type="entry name" value="HDc"/>
    <property type="match status" value="1"/>
</dbReference>